<name>A0A3G2KBD4_9CAUD</name>
<reference evidence="4 5" key="1">
    <citation type="submission" date="2018-09" db="EMBL/GenBank/DDBJ databases">
        <title>Whole-genome sequence of phages p000v and p000y infecting the bacterial pathogen Shigatoxigenic Escherichia coli.</title>
        <authorList>
            <person name="Howard-Varona C."/>
            <person name="Vik D.R."/>
            <person name="Solonenko N.E."/>
            <person name="Li Y.-F."/>
            <person name="Gazitua M.C."/>
            <person name="Hobbs Z."/>
            <person name="Honaker R.W."/>
            <person name="Kinkhabwala A.A."/>
            <person name="Sullivan M.B."/>
        </authorList>
    </citation>
    <scope>NUCLEOTIDE SEQUENCE [LARGE SCALE GENOMIC DNA]</scope>
</reference>
<proteinExistence type="predicted"/>
<dbReference type="PROSITE" id="PS50164">
    <property type="entry name" value="GIY_YIG"/>
    <property type="match status" value="1"/>
</dbReference>
<comment type="cofactor">
    <cofactor evidence="1">
        <name>Mg(2+)</name>
        <dbReference type="ChEBI" id="CHEBI:18420"/>
    </cofactor>
</comment>
<evidence type="ECO:0000256" key="2">
    <source>
        <dbReference type="ARBA" id="ARBA00022842"/>
    </source>
</evidence>
<dbReference type="Gene3D" id="3.40.1440.10">
    <property type="entry name" value="GIY-YIG endonuclease"/>
    <property type="match status" value="1"/>
</dbReference>
<dbReference type="InterPro" id="IPR000305">
    <property type="entry name" value="GIY-YIG_endonuc"/>
</dbReference>
<protein>
    <recommendedName>
        <fullName evidence="3">GIY-YIG domain-containing protein</fullName>
    </recommendedName>
</protein>
<dbReference type="CDD" id="cd10444">
    <property type="entry name" value="GIY-YIG_SegABCDEFG"/>
    <property type="match status" value="1"/>
</dbReference>
<keyword evidence="2" id="KW-0460">Magnesium</keyword>
<gene>
    <name evidence="4" type="ORF">KEPCLCAE_00102</name>
</gene>
<evidence type="ECO:0000259" key="3">
    <source>
        <dbReference type="PROSITE" id="PS50164"/>
    </source>
</evidence>
<accession>A0A3G2KBD4</accession>
<dbReference type="Pfam" id="PF01541">
    <property type="entry name" value="GIY-YIG"/>
    <property type="match status" value="1"/>
</dbReference>
<evidence type="ECO:0000313" key="5">
    <source>
        <dbReference type="Proteomes" id="UP000279166"/>
    </source>
</evidence>
<feature type="domain" description="GIY-YIG" evidence="3">
    <location>
        <begin position="1"/>
        <end position="84"/>
    </location>
</feature>
<evidence type="ECO:0000256" key="1">
    <source>
        <dbReference type="ARBA" id="ARBA00001946"/>
    </source>
</evidence>
<keyword evidence="5" id="KW-1185">Reference proteome</keyword>
<dbReference type="SUPFAM" id="SSF82771">
    <property type="entry name" value="GIY-YIG endonuclease"/>
    <property type="match status" value="1"/>
</dbReference>
<dbReference type="SMART" id="SM00465">
    <property type="entry name" value="GIYc"/>
    <property type="match status" value="1"/>
</dbReference>
<sequence>MFHYTYKITNKINNKIYIGAHSTENLDDGYMGSGKLLKRAQDKYGIENFNKEILEFFDTKEQMFEAEKNIVNEEFLNRSDVYNLKLGGEGGWDHLNTYEFNYKKKEASIKGAKAFKERFDSDEVLQEKYRKMGSEKLKHLWTLPEYREKFSSTKSFLNKNHTSETIAKMKDTHARNKHQQGEKNSQFGTMWIHSLEEKKSKKIKKTDPIPEGWIKGYKLKFK</sequence>
<organism evidence="4 5">
    <name type="scientific">Escherichia phage p000v</name>
    <dbReference type="NCBI Taxonomy" id="2479933"/>
    <lineage>
        <taxon>Viruses</taxon>
        <taxon>Duplodnaviria</taxon>
        <taxon>Heunggongvirae</taxon>
        <taxon>Uroviricota</taxon>
        <taxon>Caudoviricetes</taxon>
        <taxon>Pantevenvirales</taxon>
        <taxon>Straboviridae</taxon>
        <taxon>Tevenvirinae</taxon>
        <taxon>Mosigvirus</taxon>
        <taxon>Mosigvirus p000v</taxon>
    </lineage>
</organism>
<dbReference type="Proteomes" id="UP000279166">
    <property type="component" value="Genome"/>
</dbReference>
<dbReference type="EMBL" id="MK047717">
    <property type="protein sequence ID" value="AYN56277.1"/>
    <property type="molecule type" value="Genomic_DNA"/>
</dbReference>
<evidence type="ECO:0000313" key="4">
    <source>
        <dbReference type="EMBL" id="AYN56277.1"/>
    </source>
</evidence>
<dbReference type="InterPro" id="IPR035901">
    <property type="entry name" value="GIY-YIG_endonuc_sf"/>
</dbReference>